<proteinExistence type="predicted"/>
<dbReference type="AlphaFoldDB" id="A0A0R3RYB9"/>
<keyword evidence="1" id="KW-0472">Membrane</keyword>
<keyword evidence="1" id="KW-1133">Transmembrane helix</keyword>
<feature type="transmembrane region" description="Helical" evidence="1">
    <location>
        <begin position="25"/>
        <end position="46"/>
    </location>
</feature>
<evidence type="ECO:0000313" key="2">
    <source>
        <dbReference type="Proteomes" id="UP000050640"/>
    </source>
</evidence>
<accession>A0A0R3RYB9</accession>
<sequence>MDFGSSLQIFPEWLESLFRQLSEVIFKYPGAVVTVALICCISYIIFKKIIDPQLYEYYKTLQLLKDELEMSYEDYHWNNPDFCKAYLALYAAYRELRVNAKRDYRGEIDPDDRRWIEFDQIKALSK</sequence>
<reference evidence="3" key="1">
    <citation type="submission" date="2017-02" db="UniProtKB">
        <authorList>
            <consortium name="WormBaseParasite"/>
        </authorList>
    </citation>
    <scope>IDENTIFICATION</scope>
</reference>
<evidence type="ECO:0000313" key="3">
    <source>
        <dbReference type="WBParaSite" id="EEL_0000727101-mRNA-1"/>
    </source>
</evidence>
<keyword evidence="1" id="KW-0812">Transmembrane</keyword>
<organism evidence="2 3">
    <name type="scientific">Elaeophora elaphi</name>
    <dbReference type="NCBI Taxonomy" id="1147741"/>
    <lineage>
        <taxon>Eukaryota</taxon>
        <taxon>Metazoa</taxon>
        <taxon>Ecdysozoa</taxon>
        <taxon>Nematoda</taxon>
        <taxon>Chromadorea</taxon>
        <taxon>Rhabditida</taxon>
        <taxon>Spirurina</taxon>
        <taxon>Spiruromorpha</taxon>
        <taxon>Filarioidea</taxon>
        <taxon>Onchocercidae</taxon>
        <taxon>Elaeophora</taxon>
    </lineage>
</organism>
<dbReference type="Proteomes" id="UP000050640">
    <property type="component" value="Unplaced"/>
</dbReference>
<dbReference type="WBParaSite" id="EEL_0000727101-mRNA-1">
    <property type="protein sequence ID" value="EEL_0000727101-mRNA-1"/>
    <property type="gene ID" value="EEL_0000727101"/>
</dbReference>
<evidence type="ECO:0000256" key="1">
    <source>
        <dbReference type="SAM" id="Phobius"/>
    </source>
</evidence>
<protein>
    <submittedName>
        <fullName evidence="3">DUF4129 domain-containing protein</fullName>
    </submittedName>
</protein>
<keyword evidence="2" id="KW-1185">Reference proteome</keyword>
<name>A0A0R3RYB9_9BILA</name>